<dbReference type="InterPro" id="IPR018674">
    <property type="entry name" value="DUF2142_membrane"/>
</dbReference>
<dbReference type="Proteomes" id="UP001652409">
    <property type="component" value="Unassembled WGS sequence"/>
</dbReference>
<feature type="transmembrane region" description="Helical" evidence="1">
    <location>
        <begin position="650"/>
        <end position="668"/>
    </location>
</feature>
<gene>
    <name evidence="2" type="ORF">OCV61_06890</name>
</gene>
<comment type="caution">
    <text evidence="2">The sequence shown here is derived from an EMBL/GenBank/DDBJ whole genome shotgun (WGS) entry which is preliminary data.</text>
</comment>
<dbReference type="RefSeq" id="WP_158421212.1">
    <property type="nucleotide sequence ID" value="NZ_JAOQJL010000011.1"/>
</dbReference>
<feature type="transmembrane region" description="Helical" evidence="1">
    <location>
        <begin position="586"/>
        <end position="610"/>
    </location>
</feature>
<feature type="transmembrane region" description="Helical" evidence="1">
    <location>
        <begin position="357"/>
        <end position="377"/>
    </location>
</feature>
<keyword evidence="1" id="KW-0812">Transmembrane</keyword>
<keyword evidence="3" id="KW-1185">Reference proteome</keyword>
<feature type="transmembrane region" description="Helical" evidence="1">
    <location>
        <begin position="622"/>
        <end position="643"/>
    </location>
</feature>
<sequence length="669" mass="75322">MDKQKTLPQNLRRILPFLIFLLFISGVCVIVYKAQFRYDLHKPVQYIMMTTHKTNGEVILTKDSPSLTEEFSCSVPELRAFSMECTAYRASSDARISITLSDTESGQILYRDSQKITGLIKTSNSRYLKCSLDEEFTDSESRLLRLELTLEHAQDTTLHFTANQRQILVSSFNDNPADHSNVIYSLSYSDNSFMSLFYAVLCAALLLFAALTYYLIMIRCQKIQQFFVPLALMLGLIFQCLVTVHGVPDESTHLDTAYKYSNQILFVQSTDTPGTIYKRECDARLSEMLANGLESNSYYQLLFHTLERPSDTQLVQVSYIDGTNLVPGIVYLPAALGISVGRILGLSAMLTFQLGRIFNLLVFILLIRLAIGVTPYWKNLFGALGLLPITLQQAASASYDAIINGLVFLFIALCFHCQNTQVLHKKQLIPTGILAVFVAVIKGGVYLPLLFLLILCFHHRSSGMYPARKRKLLLGSVLAFVLLSALALVKFMPVFHDFLTSAAAVDQENSLYTIPYVLQHPLHTVYLLWNTLMKCGDDLVRGLLGGMLSWLDFQINWIFIILLLICLLLLINVNDDNKRLSRKAQLVISGSCLLSTLLIMLSMLVGYTQMKWNYIQGLQGRYFLPLAPAFFPLLTTNIVSVNVKQASRTWMVLIGTEILLVLQMAAMIL</sequence>
<keyword evidence="1" id="KW-1133">Transmembrane helix</keyword>
<feature type="transmembrane region" description="Helical" evidence="1">
    <location>
        <begin position="433"/>
        <end position="457"/>
    </location>
</feature>
<reference evidence="2 3" key="1">
    <citation type="journal article" date="2021" name="ISME Commun">
        <title>Automated analysis of genomic sequences facilitates high-throughput and comprehensive description of bacteria.</title>
        <authorList>
            <person name="Hitch T.C.A."/>
        </authorList>
    </citation>
    <scope>NUCLEOTIDE SEQUENCE [LARGE SCALE GENOMIC DNA]</scope>
    <source>
        <strain evidence="2 3">Sanger_23</strain>
    </source>
</reference>
<feature type="transmembrane region" description="Helical" evidence="1">
    <location>
        <begin position="472"/>
        <end position="492"/>
    </location>
</feature>
<feature type="transmembrane region" description="Helical" evidence="1">
    <location>
        <begin position="555"/>
        <end position="574"/>
    </location>
</feature>
<organism evidence="2 3">
    <name type="scientific">Blautia ammoniilytica</name>
    <dbReference type="NCBI Taxonomy" id="2981782"/>
    <lineage>
        <taxon>Bacteria</taxon>
        <taxon>Bacillati</taxon>
        <taxon>Bacillota</taxon>
        <taxon>Clostridia</taxon>
        <taxon>Lachnospirales</taxon>
        <taxon>Lachnospiraceae</taxon>
        <taxon>Blautia</taxon>
    </lineage>
</organism>
<feature type="transmembrane region" description="Helical" evidence="1">
    <location>
        <begin position="14"/>
        <end position="32"/>
    </location>
</feature>
<dbReference type="EMBL" id="JAOQJL010000011">
    <property type="protein sequence ID" value="MCU6765141.1"/>
    <property type="molecule type" value="Genomic_DNA"/>
</dbReference>
<feature type="transmembrane region" description="Helical" evidence="1">
    <location>
        <begin position="227"/>
        <end position="247"/>
    </location>
</feature>
<name>A0ABT2TSB6_9FIRM</name>
<feature type="transmembrane region" description="Helical" evidence="1">
    <location>
        <begin position="325"/>
        <end position="345"/>
    </location>
</feature>
<evidence type="ECO:0000256" key="1">
    <source>
        <dbReference type="SAM" id="Phobius"/>
    </source>
</evidence>
<protein>
    <submittedName>
        <fullName evidence="2">DUF2142 domain-containing protein</fullName>
    </submittedName>
</protein>
<dbReference type="Pfam" id="PF09913">
    <property type="entry name" value="DUF2142"/>
    <property type="match status" value="1"/>
</dbReference>
<feature type="transmembrane region" description="Helical" evidence="1">
    <location>
        <begin position="196"/>
        <end position="215"/>
    </location>
</feature>
<evidence type="ECO:0000313" key="3">
    <source>
        <dbReference type="Proteomes" id="UP001652409"/>
    </source>
</evidence>
<accession>A0ABT2TSB6</accession>
<proteinExistence type="predicted"/>
<evidence type="ECO:0000313" key="2">
    <source>
        <dbReference type="EMBL" id="MCU6765141.1"/>
    </source>
</evidence>
<keyword evidence="1" id="KW-0472">Membrane</keyword>